<dbReference type="PANTHER" id="PTHR14739">
    <property type="entry name" value="MICROTUBULE-ASSOCIATED PROTEIN 9"/>
    <property type="match status" value="1"/>
</dbReference>
<dbReference type="Proteomes" id="UP000271162">
    <property type="component" value="Unassembled WGS sequence"/>
</dbReference>
<dbReference type="PANTHER" id="PTHR14739:SF9">
    <property type="entry name" value="MICROTUBULE-ASSOCIATED PROTEIN 9"/>
    <property type="match status" value="1"/>
</dbReference>
<evidence type="ECO:0000313" key="2">
    <source>
        <dbReference type="EMBL" id="VDL79142.1"/>
    </source>
</evidence>
<name>A0A0N4YFK7_NIPBR</name>
<accession>A0A0N4YFK7</accession>
<reference evidence="4" key="1">
    <citation type="submission" date="2017-02" db="UniProtKB">
        <authorList>
            <consortium name="WormBaseParasite"/>
        </authorList>
    </citation>
    <scope>IDENTIFICATION</scope>
</reference>
<gene>
    <name evidence="2" type="ORF">NBR_LOCUS15548</name>
</gene>
<organism evidence="4">
    <name type="scientific">Nippostrongylus brasiliensis</name>
    <name type="common">Rat hookworm</name>
    <dbReference type="NCBI Taxonomy" id="27835"/>
    <lineage>
        <taxon>Eukaryota</taxon>
        <taxon>Metazoa</taxon>
        <taxon>Ecdysozoa</taxon>
        <taxon>Nematoda</taxon>
        <taxon>Chromadorea</taxon>
        <taxon>Rhabditida</taxon>
        <taxon>Rhabditina</taxon>
        <taxon>Rhabditomorpha</taxon>
        <taxon>Strongyloidea</taxon>
        <taxon>Heligmosomidae</taxon>
        <taxon>Nippostrongylus</taxon>
    </lineage>
</organism>
<feature type="compositionally biased region" description="Basic and acidic residues" evidence="1">
    <location>
        <begin position="289"/>
        <end position="318"/>
    </location>
</feature>
<dbReference type="InterPro" id="IPR026106">
    <property type="entry name" value="MAP9"/>
</dbReference>
<feature type="region of interest" description="Disordered" evidence="1">
    <location>
        <begin position="18"/>
        <end position="363"/>
    </location>
</feature>
<dbReference type="EMBL" id="UYSL01021785">
    <property type="protein sequence ID" value="VDL79142.1"/>
    <property type="molecule type" value="Genomic_DNA"/>
</dbReference>
<evidence type="ECO:0000313" key="3">
    <source>
        <dbReference type="Proteomes" id="UP000271162"/>
    </source>
</evidence>
<feature type="compositionally biased region" description="Pro residues" evidence="1">
    <location>
        <begin position="180"/>
        <end position="197"/>
    </location>
</feature>
<keyword evidence="3" id="KW-1185">Reference proteome</keyword>
<dbReference type="AlphaFoldDB" id="A0A0N4YFK7"/>
<dbReference type="STRING" id="27835.A0A0N4YFK7"/>
<feature type="compositionally biased region" description="Basic and acidic residues" evidence="1">
    <location>
        <begin position="202"/>
        <end position="216"/>
    </location>
</feature>
<dbReference type="GO" id="GO:0000235">
    <property type="term" value="C:astral microtubule"/>
    <property type="evidence" value="ECO:0007669"/>
    <property type="project" value="TreeGrafter"/>
</dbReference>
<feature type="compositionally biased region" description="Basic and acidic residues" evidence="1">
    <location>
        <begin position="331"/>
        <end position="352"/>
    </location>
</feature>
<protein>
    <submittedName>
        <fullName evidence="4">Coiled-coil domain-containing protein 181</fullName>
    </submittedName>
</protein>
<dbReference type="OMA" id="NEENKDP"/>
<dbReference type="GO" id="GO:0008017">
    <property type="term" value="F:microtubule binding"/>
    <property type="evidence" value="ECO:0007669"/>
    <property type="project" value="TreeGrafter"/>
</dbReference>
<reference evidence="2 3" key="2">
    <citation type="submission" date="2018-11" db="EMBL/GenBank/DDBJ databases">
        <authorList>
            <consortium name="Pathogen Informatics"/>
        </authorList>
    </citation>
    <scope>NUCLEOTIDE SEQUENCE [LARGE SCALE GENOMIC DNA]</scope>
</reference>
<feature type="compositionally biased region" description="Polar residues" evidence="1">
    <location>
        <begin position="165"/>
        <end position="175"/>
    </location>
</feature>
<feature type="compositionally biased region" description="Polar residues" evidence="1">
    <location>
        <begin position="29"/>
        <end position="39"/>
    </location>
</feature>
<evidence type="ECO:0000256" key="1">
    <source>
        <dbReference type="SAM" id="MobiDB-lite"/>
    </source>
</evidence>
<feature type="compositionally biased region" description="Basic and acidic residues" evidence="1">
    <location>
        <begin position="228"/>
        <end position="282"/>
    </location>
</feature>
<dbReference type="GO" id="GO:0090307">
    <property type="term" value="P:mitotic spindle assembly"/>
    <property type="evidence" value="ECO:0007669"/>
    <property type="project" value="TreeGrafter"/>
</dbReference>
<proteinExistence type="predicted"/>
<dbReference type="GO" id="GO:1902412">
    <property type="term" value="P:regulation of mitotic cytokinesis"/>
    <property type="evidence" value="ECO:0007669"/>
    <property type="project" value="TreeGrafter"/>
</dbReference>
<evidence type="ECO:0000313" key="4">
    <source>
        <dbReference type="WBParaSite" id="NBR_0001554701-mRNA-1"/>
    </source>
</evidence>
<dbReference type="WBParaSite" id="NBR_0001554701-mRNA-1">
    <property type="protein sequence ID" value="NBR_0001554701-mRNA-1"/>
    <property type="gene ID" value="NBR_0001554701"/>
</dbReference>
<sequence>MLSNKTRSLNFNQTLEELLGSDRSKAPLEQSSVLSSTGRPPTRHGRESLSSSEESREPTASFSSDRSKAGDFVPSEDQAPVEDEFLAKLNEIRRRSLVNMKDVRENQRVRQPSEIVEEAEDDANNNSSPDVRENQRVRQPSEIVEEAEDDANNNSSPTLKKLLSRPSTSESSHTFRVSVEPPPPSIKPIVIPTPAPRSVPASEEKSKEENTKRAPSEEMVTAQLGAKSQHDAWLRKKLQEERKRKRKEKEEAARKEEEEKERREQARKLFERWKKERDEKEREKRRKERAKEKEKQAAQEALAREKKIEAEKSFEAWKRSHSASRKPPVSEAEKEKERQKEEARKEAEKAFEAWKNNKTAAQLTEKRKAAAKIEAERKQLEEEKEYRQLLAQQTYETWLEIKDNERLLSQSMSSLGFEDPSPLPWLPPSNTCPRRFVPSRNRWNDDELLSDDVPLIEGLELNPPTLQA</sequence>
<dbReference type="GO" id="GO:0000281">
    <property type="term" value="P:mitotic cytokinesis"/>
    <property type="evidence" value="ECO:0007669"/>
    <property type="project" value="InterPro"/>
</dbReference>